<dbReference type="AlphaFoldDB" id="A0A1M6QIN2"/>
<evidence type="ECO:0000313" key="3">
    <source>
        <dbReference type="EMBL" id="SHK20015.1"/>
    </source>
</evidence>
<proteinExistence type="predicted"/>
<dbReference type="RefSeq" id="WP_072889316.1">
    <property type="nucleotide sequence ID" value="NZ_FRAE01000043.1"/>
</dbReference>
<dbReference type="Pfam" id="PF13205">
    <property type="entry name" value="Big_5"/>
    <property type="match status" value="1"/>
</dbReference>
<gene>
    <name evidence="3" type="ORF">SAMN02744037_01857</name>
</gene>
<sequence length="526" mass="60946">MKRKISIFGISSFLIMVVMLVTVFANEGFKIFPQKENVSKNKVWTVKFNKKIDKSTVSDDSIKVQDSKGENVEVKTKIKGENEITVTPISNYKEGETYTLFVSDKVKATNGESLKQQIKMDFKIKPAPQPLESNFVYKDISVYDGIYFDDFVNQVMGALGYQGGVQTLIDKKIIDPLDFPKYHKQMIRKEAARVVWGLLKDKGLVKAQGLGYKDYRGNLKDIYMIVPEYQEETVSCYMTGIMGLTEDGKFRPYGFVSKEEQDYLLKQIKRVKDNGGVEIKKGITPKAMPDYPKPKKNKISDFSRIYPYVPVSYYENEIGTQMAYGKSYRTNNITINEMWPWTKDFYKQAQNFVKTYYTFAYDNLDEKKYIKDVYSDLEAYTDYKGRLKYFLPSATKGMIKYAEPGEKFIPIEDFIDLRISNFKKHKVVCQTEFITDSSLFYDGGGFTQKGQLRIIYYPETSKEYLDVLGLKAGVWYTVDSFIIESFTNKSTWDVFKYPVAYIIGDIISFENPLQAEGYQQFYKVMK</sequence>
<dbReference type="Gene3D" id="2.60.40.1220">
    <property type="match status" value="1"/>
</dbReference>
<name>A0A1M6QIN2_9FIRM</name>
<evidence type="ECO:0000256" key="1">
    <source>
        <dbReference type="ARBA" id="ARBA00022729"/>
    </source>
</evidence>
<dbReference type="InterPro" id="IPR014755">
    <property type="entry name" value="Cu-Rt/internalin_Ig-like"/>
</dbReference>
<keyword evidence="4" id="KW-1185">Reference proteome</keyword>
<dbReference type="Proteomes" id="UP000242497">
    <property type="component" value="Unassembled WGS sequence"/>
</dbReference>
<dbReference type="STRING" id="1123349.SAMN02744037_01857"/>
<reference evidence="4" key="1">
    <citation type="submission" date="2016-11" db="EMBL/GenBank/DDBJ databases">
        <authorList>
            <person name="Varghese N."/>
            <person name="Submissions S."/>
        </authorList>
    </citation>
    <scope>NUCLEOTIDE SEQUENCE [LARGE SCALE GENOMIC DNA]</scope>
    <source>
        <strain evidence="4">DSM 15518</strain>
    </source>
</reference>
<dbReference type="EMBL" id="FRAE01000043">
    <property type="protein sequence ID" value="SHK20015.1"/>
    <property type="molecule type" value="Genomic_DNA"/>
</dbReference>
<accession>A0A1M6QIN2</accession>
<dbReference type="OrthoDB" id="9816557at2"/>
<evidence type="ECO:0000259" key="2">
    <source>
        <dbReference type="Pfam" id="PF13205"/>
    </source>
</evidence>
<organism evidence="3 4">
    <name type="scientific">Tepidibacter formicigenes DSM 15518</name>
    <dbReference type="NCBI Taxonomy" id="1123349"/>
    <lineage>
        <taxon>Bacteria</taxon>
        <taxon>Bacillati</taxon>
        <taxon>Bacillota</taxon>
        <taxon>Clostridia</taxon>
        <taxon>Peptostreptococcales</taxon>
        <taxon>Peptostreptococcaceae</taxon>
        <taxon>Tepidibacter</taxon>
    </lineage>
</organism>
<dbReference type="InterPro" id="IPR032812">
    <property type="entry name" value="SbsA_Ig"/>
</dbReference>
<evidence type="ECO:0000313" key="4">
    <source>
        <dbReference type="Proteomes" id="UP000242497"/>
    </source>
</evidence>
<protein>
    <submittedName>
        <fullName evidence="3">Ig-like domain-containing protein</fullName>
    </submittedName>
</protein>
<keyword evidence="1" id="KW-0732">Signal</keyword>
<feature type="domain" description="SbsA Ig-like" evidence="2">
    <location>
        <begin position="35"/>
        <end position="122"/>
    </location>
</feature>